<keyword evidence="2" id="KW-0378">Hydrolase</keyword>
<dbReference type="PANTHER" id="PTHR42988:SF2">
    <property type="entry name" value="CYCLIC NUCLEOTIDE PHOSPHODIESTERASE CBUA0032-RELATED"/>
    <property type="match status" value="1"/>
</dbReference>
<keyword evidence="7" id="KW-1185">Reference proteome</keyword>
<comment type="caution">
    <text evidence="6">The sequence shown here is derived from an EMBL/GenBank/DDBJ whole genome shotgun (WGS) entry which is preliminary data.</text>
</comment>
<dbReference type="InterPro" id="IPR050884">
    <property type="entry name" value="CNP_phosphodiesterase-III"/>
</dbReference>
<protein>
    <submittedName>
        <fullName evidence="6">Metallophosphoesterase</fullName>
    </submittedName>
</protein>
<evidence type="ECO:0000256" key="3">
    <source>
        <dbReference type="ARBA" id="ARBA00023004"/>
    </source>
</evidence>
<proteinExistence type="inferred from homology"/>
<reference evidence="6 7" key="1">
    <citation type="submission" date="2019-01" db="EMBL/GenBank/DDBJ databases">
        <title>Leuconostoc litchii sp. nov., a novel lactic acid bacterium isolated from lychee.</title>
        <authorList>
            <person name="Wang L.-T."/>
        </authorList>
    </citation>
    <scope>NUCLEOTIDE SEQUENCE [LARGE SCALE GENOMIC DNA]</scope>
    <source>
        <strain evidence="6 7">MB7</strain>
    </source>
</reference>
<feature type="domain" description="Calcineurin-like phosphoesterase" evidence="5">
    <location>
        <begin position="5"/>
        <end position="200"/>
    </location>
</feature>
<keyword evidence="3" id="KW-0408">Iron</keyword>
<gene>
    <name evidence="6" type="ORF">ESZ47_05570</name>
</gene>
<dbReference type="SUPFAM" id="SSF56300">
    <property type="entry name" value="Metallo-dependent phosphatases"/>
    <property type="match status" value="1"/>
</dbReference>
<dbReference type="EMBL" id="SDGY01000001">
    <property type="protein sequence ID" value="TYC47601.1"/>
    <property type="molecule type" value="Genomic_DNA"/>
</dbReference>
<dbReference type="GO" id="GO:0046872">
    <property type="term" value="F:metal ion binding"/>
    <property type="evidence" value="ECO:0007669"/>
    <property type="project" value="UniProtKB-KW"/>
</dbReference>
<evidence type="ECO:0000256" key="2">
    <source>
        <dbReference type="ARBA" id="ARBA00022801"/>
    </source>
</evidence>
<dbReference type="Pfam" id="PF00149">
    <property type="entry name" value="Metallophos"/>
    <property type="match status" value="1"/>
</dbReference>
<dbReference type="AlphaFoldDB" id="A0A6P2CS47"/>
<evidence type="ECO:0000313" key="6">
    <source>
        <dbReference type="EMBL" id="TYC47601.1"/>
    </source>
</evidence>
<dbReference type="PANTHER" id="PTHR42988">
    <property type="entry name" value="PHOSPHOHYDROLASE"/>
    <property type="match status" value="1"/>
</dbReference>
<evidence type="ECO:0000313" key="7">
    <source>
        <dbReference type="Proteomes" id="UP000442244"/>
    </source>
</evidence>
<evidence type="ECO:0000256" key="4">
    <source>
        <dbReference type="ARBA" id="ARBA00025742"/>
    </source>
</evidence>
<evidence type="ECO:0000256" key="1">
    <source>
        <dbReference type="ARBA" id="ARBA00022723"/>
    </source>
</evidence>
<dbReference type="Proteomes" id="UP000442244">
    <property type="component" value="Unassembled WGS sequence"/>
</dbReference>
<dbReference type="Gene3D" id="3.60.21.10">
    <property type="match status" value="1"/>
</dbReference>
<comment type="similarity">
    <text evidence="4">Belongs to the cyclic nucleotide phosphodiesterase class-III family.</text>
</comment>
<dbReference type="GO" id="GO:0016787">
    <property type="term" value="F:hydrolase activity"/>
    <property type="evidence" value="ECO:0007669"/>
    <property type="project" value="UniProtKB-KW"/>
</dbReference>
<dbReference type="InterPro" id="IPR029052">
    <property type="entry name" value="Metallo-depent_PP-like"/>
</dbReference>
<keyword evidence="1" id="KW-0479">Metal-binding</keyword>
<accession>A0A6P2CS47</accession>
<evidence type="ECO:0000259" key="5">
    <source>
        <dbReference type="Pfam" id="PF00149"/>
    </source>
</evidence>
<dbReference type="InterPro" id="IPR004843">
    <property type="entry name" value="Calcineurin-like_PHP"/>
</dbReference>
<dbReference type="OrthoDB" id="5505563at2"/>
<dbReference type="RefSeq" id="WP_148605502.1">
    <property type="nucleotide sequence ID" value="NZ_BSUV01000001.1"/>
</dbReference>
<name>A0A6P2CS47_9LACO</name>
<sequence length="281" mass="32408">MTKQTIIHISDTHLTPLGREPSFNQELNPYKKLQRVFEDVQKMDNKPNYVVITGDLIHEGQASDYAHLKEMLAQQENELLIPIYVVLGNHDRTKAFYSGYLSEPAKQKYYYKKHINETDNYFLDTTFENLEQGYLDQNQLTWLSNNLSQNPNTPALIFMHHPISGASLTNMRFSILQNGSELLNLCKNFNVKGIFSGHIHFSTTYLTDSILNSVSDSTAYHIDCRKHHQHYVSDVISYNIITLSDDAELGIENRYLYCGQKIVKKLTVEKIDFINSATFTK</sequence>
<organism evidence="6 7">
    <name type="scientific">Leuconostoc litchii</name>
    <dbReference type="NCBI Taxonomy" id="1981069"/>
    <lineage>
        <taxon>Bacteria</taxon>
        <taxon>Bacillati</taxon>
        <taxon>Bacillota</taxon>
        <taxon>Bacilli</taxon>
        <taxon>Lactobacillales</taxon>
        <taxon>Lactobacillaceae</taxon>
        <taxon>Leuconostoc</taxon>
    </lineage>
</organism>